<dbReference type="PRINTS" id="PR01898">
    <property type="entry name" value="SAGSUPRFAMLY"/>
</dbReference>
<dbReference type="Proteomes" id="UP000285625">
    <property type="component" value="Unassembled WGS sequence"/>
</dbReference>
<gene>
    <name evidence="5" type="ORF">BUZ57_05480</name>
</gene>
<feature type="signal peptide" evidence="2">
    <location>
        <begin position="1"/>
        <end position="23"/>
    </location>
</feature>
<evidence type="ECO:0000259" key="4">
    <source>
        <dbReference type="Pfam" id="PF09199"/>
    </source>
</evidence>
<dbReference type="Gene3D" id="2.40.50.110">
    <property type="match status" value="1"/>
</dbReference>
<dbReference type="Pfam" id="PF02876">
    <property type="entry name" value="Stap_Strp_tox_C"/>
    <property type="match status" value="1"/>
</dbReference>
<accession>A0A418JJM4</accession>
<evidence type="ECO:0000313" key="5">
    <source>
        <dbReference type="EMBL" id="RIO46202.1"/>
    </source>
</evidence>
<dbReference type="InterPro" id="IPR008375">
    <property type="entry name" value="Staph_exotoxin"/>
</dbReference>
<dbReference type="InterPro" id="IPR016091">
    <property type="entry name" value="SuperAg_toxin_C"/>
</dbReference>
<dbReference type="Gene3D" id="3.10.20.120">
    <property type="match status" value="1"/>
</dbReference>
<dbReference type="InterPro" id="IPR006126">
    <property type="entry name" value="Staph/Strept_toxin_CS"/>
</dbReference>
<evidence type="ECO:0000256" key="2">
    <source>
        <dbReference type="SAM" id="SignalP"/>
    </source>
</evidence>
<dbReference type="Pfam" id="PF09199">
    <property type="entry name" value="SSL_OB"/>
    <property type="match status" value="1"/>
</dbReference>
<dbReference type="RefSeq" id="WP_119635341.1">
    <property type="nucleotide sequence ID" value="NZ_QXVO01000012.1"/>
</dbReference>
<protein>
    <submittedName>
        <fullName evidence="5">Superantigen-like protein</fullName>
    </submittedName>
</protein>
<evidence type="ECO:0000313" key="6">
    <source>
        <dbReference type="Proteomes" id="UP000285625"/>
    </source>
</evidence>
<dbReference type="SUPFAM" id="SSF54334">
    <property type="entry name" value="Superantigen toxins, C-terminal domain"/>
    <property type="match status" value="1"/>
</dbReference>
<dbReference type="InterPro" id="IPR015282">
    <property type="entry name" value="SSL_OB"/>
</dbReference>
<dbReference type="InterPro" id="IPR013307">
    <property type="entry name" value="Superantigen_bac"/>
</dbReference>
<comment type="similarity">
    <text evidence="1">Belongs to the staphylococcal/streptococcal toxin family.</text>
</comment>
<feature type="domain" description="Staphylococcal superantigen-like OB-fold" evidence="4">
    <location>
        <begin position="60"/>
        <end position="140"/>
    </location>
</feature>
<sequence length="241" mass="27527">MKLSTIAKASLALSILTTGVVTTNTQAVEAAPYNYGSSSYYGPSFNYEKYFQHKDNDIDNLYTYYSKHSFDFKYQKGYGDGREVDVQDPYSHQFNTISLVGQNKDRYQQKEIPNIDVFIVGEGNGYQATNYSVGGITKSNSRYYHGPVVSPRLTIKHSGHISHVNFNIYKEEISLKQLDFKIRHQLIKHYGLYQNGKKSGKIIIEMQDHTSHRIDLDSKLSAERMGDVVDSRQIKNISIEL</sequence>
<name>A0A418JJM4_STAHY</name>
<proteinExistence type="inferred from homology"/>
<dbReference type="AlphaFoldDB" id="A0A418JJM4"/>
<feature type="domain" description="Staphylococcal/Streptococcal toxin beta-grasp" evidence="3">
    <location>
        <begin position="161"/>
        <end position="241"/>
    </location>
</feature>
<organism evidence="5 6">
    <name type="scientific">Staphylococcus hyicus</name>
    <dbReference type="NCBI Taxonomy" id="1284"/>
    <lineage>
        <taxon>Bacteria</taxon>
        <taxon>Bacillati</taxon>
        <taxon>Bacillota</taxon>
        <taxon>Bacilli</taxon>
        <taxon>Bacillales</taxon>
        <taxon>Staphylococcaceae</taxon>
        <taxon>Staphylococcus</taxon>
    </lineage>
</organism>
<evidence type="ECO:0000256" key="1">
    <source>
        <dbReference type="ARBA" id="ARBA00008401"/>
    </source>
</evidence>
<keyword evidence="2" id="KW-0732">Signal</keyword>
<dbReference type="EMBL" id="QXVO01000012">
    <property type="protein sequence ID" value="RIO46202.1"/>
    <property type="molecule type" value="Genomic_DNA"/>
</dbReference>
<feature type="chain" id="PRO_5038576467" evidence="2">
    <location>
        <begin position="24"/>
        <end position="241"/>
    </location>
</feature>
<dbReference type="PROSITE" id="PS00278">
    <property type="entry name" value="STAPH_STREP_TOXIN_2"/>
    <property type="match status" value="1"/>
</dbReference>
<comment type="caution">
    <text evidence="5">The sequence shown here is derived from an EMBL/GenBank/DDBJ whole genome shotgun (WGS) entry which is preliminary data.</text>
</comment>
<dbReference type="PRINTS" id="PR01501">
    <property type="entry name" value="TOXICSSTOXIN"/>
</dbReference>
<reference evidence="5 6" key="1">
    <citation type="journal article" date="2016" name="Front. Microbiol.">
        <title>Comprehensive Phylogenetic Analysis of Bovine Non-aureus Staphylococci Species Based on Whole-Genome Sequencing.</title>
        <authorList>
            <person name="Naushad S."/>
            <person name="Barkema H.W."/>
            <person name="Luby C."/>
            <person name="Condas L.A."/>
            <person name="Nobrega D.B."/>
            <person name="Carson D.A."/>
            <person name="De Buck J."/>
        </authorList>
    </citation>
    <scope>NUCLEOTIDE SEQUENCE [LARGE SCALE GENOMIC DNA]</scope>
    <source>
        <strain evidence="5 6">SNUC 5959</strain>
    </source>
</reference>
<dbReference type="InterPro" id="IPR006123">
    <property type="entry name" value="Toxin_b-grasp_Staph/Strep"/>
</dbReference>
<evidence type="ECO:0000259" key="3">
    <source>
        <dbReference type="Pfam" id="PF02876"/>
    </source>
</evidence>
<dbReference type="PRINTS" id="PR01800">
    <property type="entry name" value="STAPHEXOTOXN"/>
</dbReference>
<dbReference type="GO" id="GO:0005576">
    <property type="term" value="C:extracellular region"/>
    <property type="evidence" value="ECO:0007669"/>
    <property type="project" value="InterPro"/>
</dbReference>
<dbReference type="InterPro" id="IPR008992">
    <property type="entry name" value="Enterotoxin"/>
</dbReference>
<dbReference type="SUPFAM" id="SSF50203">
    <property type="entry name" value="Bacterial enterotoxins"/>
    <property type="match status" value="1"/>
</dbReference>